<keyword evidence="1 7" id="KW-0963">Cytoplasm</keyword>
<feature type="binding site" evidence="7 8">
    <location>
        <position position="56"/>
    </location>
    <ligand>
        <name>S-adenosyl-L-methionine</name>
        <dbReference type="ChEBI" id="CHEBI:59789"/>
    </ligand>
</feature>
<keyword evidence="6 7" id="KW-0694">RNA-binding</keyword>
<feature type="binding site" evidence="7 8">
    <location>
        <position position="31"/>
    </location>
    <ligand>
        <name>S-adenosyl-L-methionine</name>
        <dbReference type="ChEBI" id="CHEBI:59789"/>
    </ligand>
</feature>
<dbReference type="CDD" id="cd02440">
    <property type="entry name" value="AdoMet_MTases"/>
    <property type="match status" value="1"/>
</dbReference>
<dbReference type="Gene3D" id="3.40.50.150">
    <property type="entry name" value="Vaccinia Virus protein VP39"/>
    <property type="match status" value="1"/>
</dbReference>
<sequence length="290" mass="32216">MQNKLGNPQKTIEIIQKYEFAFQKKFGQNFLIDTHVLDKIIAAAGVTKDDCVLEIGPGIGTMTQYLAENAGQVVAVEIDSKLIPILNETLEDYDNVTVIHDDILKVDINQIAEQYNGGRPIKVVANLPYYITTPIIMGLFEGNVPIDNITVMVQKEVADRMQVGPGSKDYGALSLAVQYYVKPYIVANVPPNCFMPRPNVGSAVIRLTRHKNPPVYAKDPGLMFRLIRASFNQRRKTLQNGLNNSPEVLYTKEQIADAIESLGLSPSVRGEALNLEQFAAIANFFTDMKE</sequence>
<dbReference type="PANTHER" id="PTHR11727">
    <property type="entry name" value="DIMETHYLADENOSINE TRANSFERASE"/>
    <property type="match status" value="1"/>
</dbReference>
<dbReference type="GO" id="GO:0032259">
    <property type="term" value="P:methylation"/>
    <property type="evidence" value="ECO:0007669"/>
    <property type="project" value="UniProtKB-KW"/>
</dbReference>
<evidence type="ECO:0000256" key="3">
    <source>
        <dbReference type="ARBA" id="ARBA00022603"/>
    </source>
</evidence>
<dbReference type="PROSITE" id="PS51689">
    <property type="entry name" value="SAM_RNA_A_N6_MT"/>
    <property type="match status" value="1"/>
</dbReference>
<dbReference type="InterPro" id="IPR020598">
    <property type="entry name" value="rRNA_Ade_methylase_Trfase_N"/>
</dbReference>
<evidence type="ECO:0000256" key="1">
    <source>
        <dbReference type="ARBA" id="ARBA00022490"/>
    </source>
</evidence>
<evidence type="ECO:0000256" key="6">
    <source>
        <dbReference type="ARBA" id="ARBA00022884"/>
    </source>
</evidence>
<dbReference type="InterPro" id="IPR020596">
    <property type="entry name" value="rRNA_Ade_Mease_Trfase_CS"/>
</dbReference>
<dbReference type="SMART" id="SM00650">
    <property type="entry name" value="rADc"/>
    <property type="match status" value="1"/>
</dbReference>
<evidence type="ECO:0000256" key="4">
    <source>
        <dbReference type="ARBA" id="ARBA00022679"/>
    </source>
</evidence>
<keyword evidence="4 7" id="KW-0808">Transferase</keyword>
<dbReference type="Pfam" id="PF00398">
    <property type="entry name" value="RrnaAD"/>
    <property type="match status" value="1"/>
</dbReference>
<dbReference type="Gene3D" id="1.10.8.100">
    <property type="entry name" value="Ribosomal RNA adenine dimethylase-like, domain 2"/>
    <property type="match status" value="1"/>
</dbReference>
<dbReference type="InterPro" id="IPR023165">
    <property type="entry name" value="rRNA_Ade_diMease-like_C"/>
</dbReference>
<comment type="similarity">
    <text evidence="7">Belongs to the class I-like SAM-binding methyltransferase superfamily. rRNA adenine N(6)-methyltransferase family. RsmA subfamily.</text>
</comment>
<name>A0ABQ5MBC1_9FIRM</name>
<dbReference type="EMBL" id="BRPJ01000086">
    <property type="protein sequence ID" value="GLB32121.1"/>
    <property type="molecule type" value="Genomic_DNA"/>
</dbReference>
<dbReference type="PROSITE" id="PS01131">
    <property type="entry name" value="RRNA_A_DIMETH"/>
    <property type="match status" value="1"/>
</dbReference>
<gene>
    <name evidence="7 10" type="primary">rsmA</name>
    <name evidence="7" type="synonym">ksgA</name>
    <name evidence="10" type="ORF">LAD12857_40440</name>
</gene>
<keyword evidence="5 7" id="KW-0949">S-adenosyl-L-methionine</keyword>
<dbReference type="InterPro" id="IPR029063">
    <property type="entry name" value="SAM-dependent_MTases_sf"/>
</dbReference>
<dbReference type="PANTHER" id="PTHR11727:SF7">
    <property type="entry name" value="DIMETHYLADENOSINE TRANSFERASE-RELATED"/>
    <property type="match status" value="1"/>
</dbReference>
<dbReference type="GO" id="GO:0008168">
    <property type="term" value="F:methyltransferase activity"/>
    <property type="evidence" value="ECO:0007669"/>
    <property type="project" value="UniProtKB-KW"/>
</dbReference>
<feature type="binding site" evidence="7 8">
    <location>
        <position position="102"/>
    </location>
    <ligand>
        <name>S-adenosyl-L-methionine</name>
        <dbReference type="ChEBI" id="CHEBI:59789"/>
    </ligand>
</feature>
<feature type="binding site" evidence="7 8">
    <location>
        <position position="77"/>
    </location>
    <ligand>
        <name>S-adenosyl-L-methionine</name>
        <dbReference type="ChEBI" id="CHEBI:59789"/>
    </ligand>
</feature>
<keyword evidence="2 7" id="KW-0698">rRNA processing</keyword>
<protein>
    <recommendedName>
        <fullName evidence="7">Ribosomal RNA small subunit methyltransferase A</fullName>
        <ecNumber evidence="7">2.1.1.182</ecNumber>
    </recommendedName>
    <alternativeName>
        <fullName evidence="7">16S rRNA (adenine(1518)-N(6)/adenine(1519)-N(6))-dimethyltransferase</fullName>
    </alternativeName>
    <alternativeName>
        <fullName evidence="7">16S rRNA dimethyladenosine transferase</fullName>
    </alternativeName>
    <alternativeName>
        <fullName evidence="7">16S rRNA dimethylase</fullName>
    </alternativeName>
    <alternativeName>
        <fullName evidence="7">S-adenosylmethionine-6-N', N'-adenosyl(rRNA) dimethyltransferase</fullName>
    </alternativeName>
</protein>
<dbReference type="InterPro" id="IPR019825">
    <property type="entry name" value="Lectin_legB_Mn/Ca_BS"/>
</dbReference>
<keyword evidence="11" id="KW-1185">Reference proteome</keyword>
<evidence type="ECO:0000313" key="11">
    <source>
        <dbReference type="Proteomes" id="UP001419084"/>
    </source>
</evidence>
<evidence type="ECO:0000256" key="8">
    <source>
        <dbReference type="PROSITE-ProRule" id="PRU01026"/>
    </source>
</evidence>
<feature type="domain" description="Ribosomal RNA adenine methylase transferase N-terminal" evidence="9">
    <location>
        <begin position="36"/>
        <end position="211"/>
    </location>
</feature>
<dbReference type="PROSITE" id="PS00307">
    <property type="entry name" value="LECTIN_LEGUME_BETA"/>
    <property type="match status" value="1"/>
</dbReference>
<dbReference type="EC" id="2.1.1.182" evidence="7"/>
<evidence type="ECO:0000256" key="7">
    <source>
        <dbReference type="HAMAP-Rule" id="MF_00607"/>
    </source>
</evidence>
<feature type="binding site" evidence="7 8">
    <location>
        <position position="29"/>
    </location>
    <ligand>
        <name>S-adenosyl-L-methionine</name>
        <dbReference type="ChEBI" id="CHEBI:59789"/>
    </ligand>
</feature>
<comment type="catalytic activity">
    <reaction evidence="7">
        <text>adenosine(1518)/adenosine(1519) in 16S rRNA + 4 S-adenosyl-L-methionine = N(6)-dimethyladenosine(1518)/N(6)-dimethyladenosine(1519) in 16S rRNA + 4 S-adenosyl-L-homocysteine + 4 H(+)</text>
        <dbReference type="Rhea" id="RHEA:19609"/>
        <dbReference type="Rhea" id="RHEA-COMP:10232"/>
        <dbReference type="Rhea" id="RHEA-COMP:10233"/>
        <dbReference type="ChEBI" id="CHEBI:15378"/>
        <dbReference type="ChEBI" id="CHEBI:57856"/>
        <dbReference type="ChEBI" id="CHEBI:59789"/>
        <dbReference type="ChEBI" id="CHEBI:74411"/>
        <dbReference type="ChEBI" id="CHEBI:74493"/>
        <dbReference type="EC" id="2.1.1.182"/>
    </reaction>
</comment>
<dbReference type="InterPro" id="IPR011530">
    <property type="entry name" value="rRNA_adenine_dimethylase"/>
</dbReference>
<dbReference type="SUPFAM" id="SSF53335">
    <property type="entry name" value="S-adenosyl-L-methionine-dependent methyltransferases"/>
    <property type="match status" value="1"/>
</dbReference>
<proteinExistence type="inferred from homology"/>
<comment type="caution">
    <text evidence="10">The sequence shown here is derived from an EMBL/GenBank/DDBJ whole genome shotgun (WGS) entry which is preliminary data.</text>
</comment>
<comment type="function">
    <text evidence="7">Specifically dimethylates two adjacent adenosines (A1518 and A1519) in the loop of a conserved hairpin near the 3'-end of 16S rRNA in the 30S particle. May play a critical role in biogenesis of 30S subunits.</text>
</comment>
<reference evidence="10 11" key="1">
    <citation type="journal article" date="2024" name="Int. J. Syst. Evol. Microbiol.">
        <title>Lacrimispora brassicae sp. nov. isolated from fermented cabbage, and proposal of Clostridium indicum Gundawar et al. 2019 and Clostridium methoxybenzovorans Mechichi et al. 1999 as heterotypic synonyms of Lacrimispora amygdalina (Parshina et al. 2003) Haas and Blanchard 2020 and Lacrimispora indolis (McClung and McCoy 1957) Haas and Blanchard 2020, respectively.</title>
        <authorList>
            <person name="Kobayashi H."/>
            <person name="Tanizawa Y."/>
            <person name="Sakamoto M."/>
            <person name="Ohkuma M."/>
            <person name="Tohno M."/>
        </authorList>
    </citation>
    <scope>NUCLEOTIDE SEQUENCE [LARGE SCALE GENOMIC DNA]</scope>
    <source>
        <strain evidence="10 11">DSM 12857</strain>
    </source>
</reference>
<dbReference type="InterPro" id="IPR001737">
    <property type="entry name" value="KsgA/Erm"/>
</dbReference>
<evidence type="ECO:0000256" key="2">
    <source>
        <dbReference type="ARBA" id="ARBA00022552"/>
    </source>
</evidence>
<evidence type="ECO:0000256" key="5">
    <source>
        <dbReference type="ARBA" id="ARBA00022691"/>
    </source>
</evidence>
<dbReference type="HAMAP" id="MF_00607">
    <property type="entry name" value="16SrRNA_methyltr_A"/>
    <property type="match status" value="1"/>
</dbReference>
<organism evidence="10 11">
    <name type="scientific">Lacrimispora amygdalina</name>
    <dbReference type="NCBI Taxonomy" id="253257"/>
    <lineage>
        <taxon>Bacteria</taxon>
        <taxon>Bacillati</taxon>
        <taxon>Bacillota</taxon>
        <taxon>Clostridia</taxon>
        <taxon>Lachnospirales</taxon>
        <taxon>Lachnospiraceae</taxon>
        <taxon>Lacrimispora</taxon>
    </lineage>
</organism>
<comment type="subcellular location">
    <subcellularLocation>
        <location evidence="7">Cytoplasm</location>
    </subcellularLocation>
</comment>
<feature type="binding site" evidence="7 8">
    <location>
        <position position="126"/>
    </location>
    <ligand>
        <name>S-adenosyl-L-methionine</name>
        <dbReference type="ChEBI" id="CHEBI:59789"/>
    </ligand>
</feature>
<dbReference type="Proteomes" id="UP001419084">
    <property type="component" value="Unassembled WGS sequence"/>
</dbReference>
<evidence type="ECO:0000259" key="9">
    <source>
        <dbReference type="SMART" id="SM00650"/>
    </source>
</evidence>
<accession>A0ABQ5MBC1</accession>
<evidence type="ECO:0000313" key="10">
    <source>
        <dbReference type="EMBL" id="GLB32121.1"/>
    </source>
</evidence>
<keyword evidence="3 7" id="KW-0489">Methyltransferase</keyword>
<dbReference type="RefSeq" id="WP_346066090.1">
    <property type="nucleotide sequence ID" value="NZ_BRPJ01000086.1"/>
</dbReference>
<dbReference type="NCBIfam" id="TIGR00755">
    <property type="entry name" value="ksgA"/>
    <property type="match status" value="1"/>
</dbReference>